<reference evidence="2" key="2">
    <citation type="journal article" date="2015" name="Data Brief">
        <title>Shoot transcriptome of the giant reed, Arundo donax.</title>
        <authorList>
            <person name="Barrero R.A."/>
            <person name="Guerrero F.D."/>
            <person name="Moolhuijzen P."/>
            <person name="Goolsby J.A."/>
            <person name="Tidwell J."/>
            <person name="Bellgard S.E."/>
            <person name="Bellgard M.I."/>
        </authorList>
    </citation>
    <scope>NUCLEOTIDE SEQUENCE</scope>
    <source>
        <tissue evidence="2">Shoot tissue taken approximately 20 cm above the soil surface</tissue>
    </source>
</reference>
<reference evidence="2" key="1">
    <citation type="submission" date="2014-09" db="EMBL/GenBank/DDBJ databases">
        <authorList>
            <person name="Magalhaes I.L.F."/>
            <person name="Oliveira U."/>
            <person name="Santos F.R."/>
            <person name="Vidigal T.H.D.A."/>
            <person name="Brescovit A.D."/>
            <person name="Santos A.J."/>
        </authorList>
    </citation>
    <scope>NUCLEOTIDE SEQUENCE</scope>
    <source>
        <tissue evidence="2">Shoot tissue taken approximately 20 cm above the soil surface</tissue>
    </source>
</reference>
<sequence>MQVAESQQLTSDNKFPGPLEERFHQNGERAQERNSRSFLRDKKRVKKYL</sequence>
<proteinExistence type="predicted"/>
<name>A0A0A8YG92_ARUDO</name>
<evidence type="ECO:0000256" key="1">
    <source>
        <dbReference type="SAM" id="MobiDB-lite"/>
    </source>
</evidence>
<feature type="compositionally biased region" description="Polar residues" evidence="1">
    <location>
        <begin position="1"/>
        <end position="13"/>
    </location>
</feature>
<feature type="region of interest" description="Disordered" evidence="1">
    <location>
        <begin position="1"/>
        <end position="49"/>
    </location>
</feature>
<dbReference type="EMBL" id="GBRH01272591">
    <property type="protein sequence ID" value="JAD25304.1"/>
    <property type="molecule type" value="Transcribed_RNA"/>
</dbReference>
<evidence type="ECO:0000313" key="2">
    <source>
        <dbReference type="EMBL" id="JAD25304.1"/>
    </source>
</evidence>
<accession>A0A0A8YG92</accession>
<organism evidence="2">
    <name type="scientific">Arundo donax</name>
    <name type="common">Giant reed</name>
    <name type="synonym">Donax arundinaceus</name>
    <dbReference type="NCBI Taxonomy" id="35708"/>
    <lineage>
        <taxon>Eukaryota</taxon>
        <taxon>Viridiplantae</taxon>
        <taxon>Streptophyta</taxon>
        <taxon>Embryophyta</taxon>
        <taxon>Tracheophyta</taxon>
        <taxon>Spermatophyta</taxon>
        <taxon>Magnoliopsida</taxon>
        <taxon>Liliopsida</taxon>
        <taxon>Poales</taxon>
        <taxon>Poaceae</taxon>
        <taxon>PACMAD clade</taxon>
        <taxon>Arundinoideae</taxon>
        <taxon>Arundineae</taxon>
        <taxon>Arundo</taxon>
    </lineage>
</organism>
<dbReference type="AlphaFoldDB" id="A0A0A8YG92"/>
<feature type="compositionally biased region" description="Basic and acidic residues" evidence="1">
    <location>
        <begin position="19"/>
        <end position="40"/>
    </location>
</feature>
<protein>
    <submittedName>
        <fullName evidence="2">Uncharacterized protein</fullName>
    </submittedName>
</protein>